<comment type="function">
    <text evidence="5">Converts proline to delta-1-pyrroline-5-carboxylate.</text>
</comment>
<dbReference type="InterPro" id="IPR029041">
    <property type="entry name" value="FAD-linked_oxidoreductase-like"/>
</dbReference>
<reference evidence="7 8" key="1">
    <citation type="submission" date="2019-01" db="EMBL/GenBank/DDBJ databases">
        <authorList>
            <person name="Ferrante I. M."/>
        </authorList>
    </citation>
    <scope>NUCLEOTIDE SEQUENCE [LARGE SCALE GENOMIC DNA]</scope>
    <source>
        <strain evidence="7 8">B856</strain>
    </source>
</reference>
<accession>A0A448ZT94</accession>
<protein>
    <recommendedName>
        <fullName evidence="2 5">Proline dehydrogenase</fullName>
        <ecNumber evidence="2 5">1.5.5.2</ecNumber>
    </recommendedName>
</protein>
<keyword evidence="4 5" id="KW-0642">Proline metabolism</keyword>
<keyword evidence="8" id="KW-1185">Reference proteome</keyword>
<sequence length="274" mass="31473">MMLSPQDLPKIVRNCQTTGRLSRACPTDEEIELLNVIYNRGRKLGKEAAESGVRLLIDAEQARYQPAIDNLVLELQRQFNVGDRPIIYNTYQCYLRDCPERLRTDVARSERFRYHFGAKLVRGAYMESERDLAASMNLRDPIHPTIEKTHECYDNSVEYLLRHSTESDLNVEVMCATHNQASITNAINSMNSLGIDRRASTICFAQLYGMSDQLTFNLGNRRYRSYKYVPYGKVNEVMPYLLRRAKENSAIVGGATLELESIKAELKTRFTIKI</sequence>
<organism evidence="7 8">
    <name type="scientific">Pseudo-nitzschia multistriata</name>
    <dbReference type="NCBI Taxonomy" id="183589"/>
    <lineage>
        <taxon>Eukaryota</taxon>
        <taxon>Sar</taxon>
        <taxon>Stramenopiles</taxon>
        <taxon>Ochrophyta</taxon>
        <taxon>Bacillariophyta</taxon>
        <taxon>Bacillariophyceae</taxon>
        <taxon>Bacillariophycidae</taxon>
        <taxon>Bacillariales</taxon>
        <taxon>Bacillariaceae</taxon>
        <taxon>Pseudo-nitzschia</taxon>
    </lineage>
</organism>
<dbReference type="GO" id="GO:0004657">
    <property type="term" value="F:proline dehydrogenase activity"/>
    <property type="evidence" value="ECO:0007669"/>
    <property type="project" value="UniProtKB-EC"/>
</dbReference>
<dbReference type="GO" id="GO:0071949">
    <property type="term" value="F:FAD binding"/>
    <property type="evidence" value="ECO:0007669"/>
    <property type="project" value="TreeGrafter"/>
</dbReference>
<dbReference type="Pfam" id="PF01619">
    <property type="entry name" value="Pro_dh"/>
    <property type="match status" value="1"/>
</dbReference>
<comment type="cofactor">
    <cofactor evidence="5">
        <name>FAD</name>
        <dbReference type="ChEBI" id="CHEBI:57692"/>
    </cofactor>
</comment>
<dbReference type="InterPro" id="IPR015659">
    <property type="entry name" value="Proline_oxidase"/>
</dbReference>
<dbReference type="GO" id="GO:0005739">
    <property type="term" value="C:mitochondrion"/>
    <property type="evidence" value="ECO:0007669"/>
    <property type="project" value="TreeGrafter"/>
</dbReference>
<dbReference type="OrthoDB" id="5464at2759"/>
<dbReference type="Proteomes" id="UP000291116">
    <property type="component" value="Unassembled WGS sequence"/>
</dbReference>
<dbReference type="SUPFAM" id="SSF51730">
    <property type="entry name" value="FAD-linked oxidoreductase"/>
    <property type="match status" value="1"/>
</dbReference>
<evidence type="ECO:0000313" key="7">
    <source>
        <dbReference type="EMBL" id="VEU45265.1"/>
    </source>
</evidence>
<evidence type="ECO:0000256" key="4">
    <source>
        <dbReference type="ARBA" id="ARBA00023062"/>
    </source>
</evidence>
<name>A0A448ZT94_9STRA</name>
<evidence type="ECO:0000256" key="2">
    <source>
        <dbReference type="ARBA" id="ARBA00012695"/>
    </source>
</evidence>
<dbReference type="EMBL" id="CAACVS010000695">
    <property type="protein sequence ID" value="VEU45265.1"/>
    <property type="molecule type" value="Genomic_DNA"/>
</dbReference>
<dbReference type="PANTHER" id="PTHR13914:SF0">
    <property type="entry name" value="PROLINE DEHYDROGENASE 1, MITOCHONDRIAL"/>
    <property type="match status" value="1"/>
</dbReference>
<keyword evidence="3 5" id="KW-0560">Oxidoreductase</keyword>
<keyword evidence="5" id="KW-0285">Flavoprotein</keyword>
<evidence type="ECO:0000256" key="3">
    <source>
        <dbReference type="ARBA" id="ARBA00023002"/>
    </source>
</evidence>
<comment type="catalytic activity">
    <reaction evidence="5">
        <text>L-proline + a quinone = (S)-1-pyrroline-5-carboxylate + a quinol + H(+)</text>
        <dbReference type="Rhea" id="RHEA:23784"/>
        <dbReference type="ChEBI" id="CHEBI:15378"/>
        <dbReference type="ChEBI" id="CHEBI:17388"/>
        <dbReference type="ChEBI" id="CHEBI:24646"/>
        <dbReference type="ChEBI" id="CHEBI:60039"/>
        <dbReference type="ChEBI" id="CHEBI:132124"/>
        <dbReference type="EC" id="1.5.5.2"/>
    </reaction>
</comment>
<evidence type="ECO:0000313" key="8">
    <source>
        <dbReference type="Proteomes" id="UP000291116"/>
    </source>
</evidence>
<dbReference type="Gene3D" id="3.20.20.220">
    <property type="match status" value="1"/>
</dbReference>
<dbReference type="EC" id="1.5.5.2" evidence="2 5"/>
<evidence type="ECO:0000259" key="6">
    <source>
        <dbReference type="Pfam" id="PF01619"/>
    </source>
</evidence>
<dbReference type="GO" id="GO:0010133">
    <property type="term" value="P:L-proline catabolic process to L-glutamate"/>
    <property type="evidence" value="ECO:0007669"/>
    <property type="project" value="TreeGrafter"/>
</dbReference>
<gene>
    <name evidence="7" type="ORF">PSNMU_V1.4_AUG-EV-PASAV3_0124350</name>
</gene>
<dbReference type="PANTHER" id="PTHR13914">
    <property type="entry name" value="PROLINE OXIDASE"/>
    <property type="match status" value="1"/>
</dbReference>
<evidence type="ECO:0000256" key="5">
    <source>
        <dbReference type="RuleBase" id="RU364054"/>
    </source>
</evidence>
<comment type="similarity">
    <text evidence="1 5">Belongs to the proline oxidase family.</text>
</comment>
<feature type="domain" description="Proline dehydrogenase" evidence="6">
    <location>
        <begin position="33"/>
        <end position="251"/>
    </location>
</feature>
<keyword evidence="5" id="KW-0274">FAD</keyword>
<proteinExistence type="inferred from homology"/>
<dbReference type="InterPro" id="IPR002872">
    <property type="entry name" value="Proline_DH_dom"/>
</dbReference>
<dbReference type="AlphaFoldDB" id="A0A448ZT94"/>
<evidence type="ECO:0000256" key="1">
    <source>
        <dbReference type="ARBA" id="ARBA00005869"/>
    </source>
</evidence>